<gene>
    <name evidence="1" type="ORF">TBIB3V08_LOCUS4706</name>
</gene>
<dbReference type="PANTHER" id="PTHR21719">
    <property type="entry name" value="FI06402P-RELATED"/>
    <property type="match status" value="1"/>
</dbReference>
<evidence type="ECO:0000313" key="1">
    <source>
        <dbReference type="EMBL" id="CAD7442268.1"/>
    </source>
</evidence>
<name>A0A7R9EVU1_9NEOP</name>
<organism evidence="1">
    <name type="scientific">Timema bartmani</name>
    <dbReference type="NCBI Taxonomy" id="61472"/>
    <lineage>
        <taxon>Eukaryota</taxon>
        <taxon>Metazoa</taxon>
        <taxon>Ecdysozoa</taxon>
        <taxon>Arthropoda</taxon>
        <taxon>Hexapoda</taxon>
        <taxon>Insecta</taxon>
        <taxon>Pterygota</taxon>
        <taxon>Neoptera</taxon>
        <taxon>Polyneoptera</taxon>
        <taxon>Phasmatodea</taxon>
        <taxon>Timematodea</taxon>
        <taxon>Timematoidea</taxon>
        <taxon>Timematidae</taxon>
        <taxon>Timema</taxon>
    </lineage>
</organism>
<dbReference type="AlphaFoldDB" id="A0A7R9EVU1"/>
<proteinExistence type="predicted"/>
<reference evidence="1" key="1">
    <citation type="submission" date="2020-11" db="EMBL/GenBank/DDBJ databases">
        <authorList>
            <person name="Tran Van P."/>
        </authorList>
    </citation>
    <scope>NUCLEOTIDE SEQUENCE</scope>
</reference>
<dbReference type="EMBL" id="OD565639">
    <property type="protein sequence ID" value="CAD7442268.1"/>
    <property type="molecule type" value="Genomic_DNA"/>
</dbReference>
<sequence>MDPHHHVSSLKLDPQVHGNVVPRLATRSVKELPSFILFQVATLSHNGRFEGSTVEHLTFYNHTECHCKPVQDVMARDSNTEHQDMRSLQRYNRPERDSRNCRCPSLYTVRHLKDGKCLCDCFDKERSCLRAKKGKDYFSHHDLTVSITCVEIDCKYHMCGDRLCITKQECLPPSCDFGSYLPQASRCPRKKEKFAAWGRLIGRQHPI</sequence>
<accession>A0A7R9EVU1</accession>
<dbReference type="GO" id="GO:0035099">
    <property type="term" value="P:hemocyte migration"/>
    <property type="evidence" value="ECO:0007669"/>
    <property type="project" value="TreeGrafter"/>
</dbReference>
<protein>
    <submittedName>
        <fullName evidence="1">Uncharacterized protein</fullName>
    </submittedName>
</protein>
<dbReference type="PANTHER" id="PTHR21719:SF1">
    <property type="entry name" value="FI06402P-RELATED"/>
    <property type="match status" value="1"/>
</dbReference>